<name>A0A6C0JIL3_9ZZZZ</name>
<proteinExistence type="predicted"/>
<dbReference type="EMBL" id="MN740394">
    <property type="protein sequence ID" value="QHU04267.1"/>
    <property type="molecule type" value="Genomic_DNA"/>
</dbReference>
<accession>A0A6C0JIL3</accession>
<protein>
    <submittedName>
        <fullName evidence="1">Uncharacterized protein</fullName>
    </submittedName>
</protein>
<reference evidence="1" key="1">
    <citation type="journal article" date="2020" name="Nature">
        <title>Giant virus diversity and host interactions through global metagenomics.</title>
        <authorList>
            <person name="Schulz F."/>
            <person name="Roux S."/>
            <person name="Paez-Espino D."/>
            <person name="Jungbluth S."/>
            <person name="Walsh D.A."/>
            <person name="Denef V.J."/>
            <person name="McMahon K.D."/>
            <person name="Konstantinidis K.T."/>
            <person name="Eloe-Fadrosh E.A."/>
            <person name="Kyrpides N.C."/>
            <person name="Woyke T."/>
        </authorList>
    </citation>
    <scope>NUCLEOTIDE SEQUENCE</scope>
    <source>
        <strain evidence="1">GVMAG-M-3300027708-39</strain>
    </source>
</reference>
<organism evidence="1">
    <name type="scientific">viral metagenome</name>
    <dbReference type="NCBI Taxonomy" id="1070528"/>
    <lineage>
        <taxon>unclassified sequences</taxon>
        <taxon>metagenomes</taxon>
        <taxon>organismal metagenomes</taxon>
    </lineage>
</organism>
<evidence type="ECO:0000313" key="1">
    <source>
        <dbReference type="EMBL" id="QHU04267.1"/>
    </source>
</evidence>
<sequence>MACTRFFYDPCRTKKQLQQATGPGRYILDVPGNGAHPCYIEDPQIIIQKWGANLRTNTINLESDLMGVNKTLSRDCLGKDNYQNYNVPNQPIQYPTCNNLYTEQSRATNPAWWYRDLEQVDWYYPPLNPQENTCFPFETNLSTRILEKDYFTPKRDCVINETNNLLPTSFNLIKGTYVGGPNTCSTSDSCQYK</sequence>
<dbReference type="AlphaFoldDB" id="A0A6C0JIL3"/>